<dbReference type="GO" id="GO:0043822">
    <property type="term" value="F:ribonuclease M5 activity"/>
    <property type="evidence" value="ECO:0007669"/>
    <property type="project" value="TreeGrafter"/>
</dbReference>
<protein>
    <recommendedName>
        <fullName evidence="2">Toprim domain-containing protein</fullName>
    </recommendedName>
</protein>
<dbReference type="Pfam" id="PF01751">
    <property type="entry name" value="Toprim"/>
    <property type="match status" value="1"/>
</dbReference>
<dbReference type="InterPro" id="IPR006171">
    <property type="entry name" value="TOPRIM_dom"/>
</dbReference>
<reference evidence="3 4" key="1">
    <citation type="journal article" date="2024" name="Nat. Commun.">
        <title>Phylogenomics reveals the evolutionary origins of lichenization in chlorophyte algae.</title>
        <authorList>
            <person name="Puginier C."/>
            <person name="Libourel C."/>
            <person name="Otte J."/>
            <person name="Skaloud P."/>
            <person name="Haon M."/>
            <person name="Grisel S."/>
            <person name="Petersen M."/>
            <person name="Berrin J.G."/>
            <person name="Delaux P.M."/>
            <person name="Dal Grande F."/>
            <person name="Keller J."/>
        </authorList>
    </citation>
    <scope>NUCLEOTIDE SEQUENCE [LARGE SCALE GENOMIC DNA]</scope>
    <source>
        <strain evidence="3 4">SAG 2523</strain>
    </source>
</reference>
<comment type="caution">
    <text evidence="3">The sequence shown here is derived from an EMBL/GenBank/DDBJ whole genome shotgun (WGS) entry which is preliminary data.</text>
</comment>
<dbReference type="CDD" id="cd00188">
    <property type="entry name" value="TOPRIM"/>
    <property type="match status" value="1"/>
</dbReference>
<proteinExistence type="predicted"/>
<dbReference type="Gene3D" id="3.40.1360.10">
    <property type="match status" value="1"/>
</dbReference>
<feature type="domain" description="Toprim" evidence="2">
    <location>
        <begin position="80"/>
        <end position="167"/>
    </location>
</feature>
<dbReference type="Proteomes" id="UP001485043">
    <property type="component" value="Unassembled WGS sequence"/>
</dbReference>
<name>A0AAW1T8K4_9CHLO</name>
<feature type="compositionally biased region" description="Polar residues" evidence="1">
    <location>
        <begin position="40"/>
        <end position="62"/>
    </location>
</feature>
<feature type="region of interest" description="Disordered" evidence="1">
    <location>
        <begin position="40"/>
        <end position="69"/>
    </location>
</feature>
<evidence type="ECO:0000313" key="4">
    <source>
        <dbReference type="Proteomes" id="UP001485043"/>
    </source>
</evidence>
<dbReference type="PANTHER" id="PTHR39156">
    <property type="entry name" value="RIBONUCLEASE M5"/>
    <property type="match status" value="1"/>
</dbReference>
<dbReference type="GO" id="GO:0006364">
    <property type="term" value="P:rRNA processing"/>
    <property type="evidence" value="ECO:0007669"/>
    <property type="project" value="TreeGrafter"/>
</dbReference>
<evidence type="ECO:0000313" key="3">
    <source>
        <dbReference type="EMBL" id="KAK9866066.1"/>
    </source>
</evidence>
<sequence length="305" mass="33816">MLKRVSCGRPKILRRVLTTPYCPSPLPACKPQAHVTGSTNCNRAGSGRSDSLHSQVTSNSWHGQAPARAQPRVEQRLRINSLVVVEGKADKRAVLNALDAPVAVTSGAINGRTLEQLQKQMQDRAAMIILMDPDVAGRQARNRLSDFFPAALHSFVPQLEATSPIPSRWHEAGNIGVEHAPPQAIRLALQAPRQLQPLRKDITRELLESLQLAGTFSDSHGGSQAERRRRVTALLGLGDCNVKQLLRQLNTFSFSTEELQMAVQQMMRLWFTHSTLNMPKNAPFWHVLDRLVTFREPAFVAHAGE</sequence>
<accession>A0AAW1T8K4</accession>
<evidence type="ECO:0000259" key="2">
    <source>
        <dbReference type="PROSITE" id="PS50880"/>
    </source>
</evidence>
<evidence type="ECO:0000256" key="1">
    <source>
        <dbReference type="SAM" id="MobiDB-lite"/>
    </source>
</evidence>
<dbReference type="SUPFAM" id="SSF110455">
    <property type="entry name" value="Toprim domain"/>
    <property type="match status" value="1"/>
</dbReference>
<dbReference type="EMBL" id="JALJOV010000193">
    <property type="protein sequence ID" value="KAK9866066.1"/>
    <property type="molecule type" value="Genomic_DNA"/>
</dbReference>
<keyword evidence="4" id="KW-1185">Reference proteome</keyword>
<dbReference type="PROSITE" id="PS50880">
    <property type="entry name" value="TOPRIM"/>
    <property type="match status" value="1"/>
</dbReference>
<gene>
    <name evidence="3" type="ORF">WJX84_006854</name>
</gene>
<dbReference type="InterPro" id="IPR025156">
    <property type="entry name" value="RNase_M5_C"/>
</dbReference>
<organism evidence="3 4">
    <name type="scientific">Apatococcus fuscideae</name>
    <dbReference type="NCBI Taxonomy" id="2026836"/>
    <lineage>
        <taxon>Eukaryota</taxon>
        <taxon>Viridiplantae</taxon>
        <taxon>Chlorophyta</taxon>
        <taxon>core chlorophytes</taxon>
        <taxon>Trebouxiophyceae</taxon>
        <taxon>Chlorellales</taxon>
        <taxon>Chlorellaceae</taxon>
        <taxon>Apatococcus</taxon>
    </lineage>
</organism>
<dbReference type="AlphaFoldDB" id="A0AAW1T8K4"/>
<dbReference type="Pfam" id="PF13331">
    <property type="entry name" value="DUF4093"/>
    <property type="match status" value="1"/>
</dbReference>
<dbReference type="PANTHER" id="PTHR39156:SF2">
    <property type="entry name" value="DNA PRIMASE (BACTERIAL TYPE) AND SMALL PRIMASE-LIKE PROTEINS"/>
    <property type="match status" value="1"/>
</dbReference>
<dbReference type="SMART" id="SM00493">
    <property type="entry name" value="TOPRIM"/>
    <property type="match status" value="1"/>
</dbReference>